<dbReference type="FunFam" id="3.90.226.10:FF:000009">
    <property type="entry name" value="Carnitinyl-CoA dehydratase"/>
    <property type="match status" value="1"/>
</dbReference>
<sequence>MDFKNIKVRSEQAIGFVQIDRVAEKNSLDIETSKEILQALQNFDQDNSIVCIAIEGNQKLFSPGADIKELNSLNKKTAADKKLFDAFDEIYNIKKPVIALVEGYALGGGMELALICDFIIASENAKFGQPEINLGLIPGIGGTQRLKRYAGKYNANYLCMTGEIISAQQAHNIGVVSVVLKAEEFKEGTMKILKSISEKPLSSLVEIKRLINKDASLKDERQTFYKLLDSDNKKIGIDSFLNKKKPEWKN</sequence>
<evidence type="ECO:0000313" key="4">
    <source>
        <dbReference type="EMBL" id="NCU52976.1"/>
    </source>
</evidence>
<evidence type="ECO:0000313" key="5">
    <source>
        <dbReference type="Proteomes" id="UP000747791"/>
    </source>
</evidence>
<evidence type="ECO:0008006" key="6">
    <source>
        <dbReference type="Google" id="ProtNLM"/>
    </source>
</evidence>
<accession>A0A966HMV5</accession>
<dbReference type="GO" id="GO:0016829">
    <property type="term" value="F:lyase activity"/>
    <property type="evidence" value="ECO:0007669"/>
    <property type="project" value="UniProtKB-KW"/>
</dbReference>
<dbReference type="EMBL" id="RGOB01000026">
    <property type="protein sequence ID" value="NCU52976.1"/>
    <property type="molecule type" value="Genomic_DNA"/>
</dbReference>
<dbReference type="PANTHER" id="PTHR11941">
    <property type="entry name" value="ENOYL-COA HYDRATASE-RELATED"/>
    <property type="match status" value="1"/>
</dbReference>
<dbReference type="SUPFAM" id="SSF52096">
    <property type="entry name" value="ClpP/crotonase"/>
    <property type="match status" value="1"/>
</dbReference>
<proteinExistence type="inferred from homology"/>
<gene>
    <name evidence="4" type="ORF">EBX74_01535</name>
</gene>
<dbReference type="Pfam" id="PF00378">
    <property type="entry name" value="ECH_1"/>
    <property type="match status" value="1"/>
</dbReference>
<keyword evidence="2" id="KW-0456">Lyase</keyword>
<comment type="similarity">
    <text evidence="1 3">Belongs to the enoyl-CoA hydratase/isomerase family.</text>
</comment>
<dbReference type="GO" id="GO:0006635">
    <property type="term" value="P:fatty acid beta-oxidation"/>
    <property type="evidence" value="ECO:0007669"/>
    <property type="project" value="TreeGrafter"/>
</dbReference>
<evidence type="ECO:0000256" key="3">
    <source>
        <dbReference type="RuleBase" id="RU003707"/>
    </source>
</evidence>
<comment type="caution">
    <text evidence="4">The sequence shown here is derived from an EMBL/GenBank/DDBJ whole genome shotgun (WGS) entry which is preliminary data.</text>
</comment>
<dbReference type="InterPro" id="IPR029045">
    <property type="entry name" value="ClpP/crotonase-like_dom_sf"/>
</dbReference>
<dbReference type="AlphaFoldDB" id="A0A966HMV5"/>
<dbReference type="InterPro" id="IPR018376">
    <property type="entry name" value="Enoyl-CoA_hyd/isom_CS"/>
</dbReference>
<dbReference type="CDD" id="cd06558">
    <property type="entry name" value="crotonase-like"/>
    <property type="match status" value="1"/>
</dbReference>
<name>A0A966HMV5_9PROT</name>
<reference evidence="4" key="1">
    <citation type="submission" date="2018-10" db="EMBL/GenBank/DDBJ databases">
        <title>Iterative Subtractive Binning of Freshwater Chronoseries Metagenomes Recovers Nearly Complete Genomes from over Four Hundred Novel Species.</title>
        <authorList>
            <person name="Rodriguez-R L.M."/>
            <person name="Tsementzi D."/>
            <person name="Luo C."/>
            <person name="Konstantinidis K.T."/>
        </authorList>
    </citation>
    <scope>NUCLEOTIDE SEQUENCE</scope>
    <source>
        <strain evidence="4">WB8_2A_004</strain>
    </source>
</reference>
<dbReference type="PANTHER" id="PTHR11941:SF54">
    <property type="entry name" value="ENOYL-COA HYDRATASE, MITOCHONDRIAL"/>
    <property type="match status" value="1"/>
</dbReference>
<dbReference type="Gene3D" id="3.90.226.10">
    <property type="entry name" value="2-enoyl-CoA Hydratase, Chain A, domain 1"/>
    <property type="match status" value="1"/>
</dbReference>
<evidence type="ECO:0000256" key="1">
    <source>
        <dbReference type="ARBA" id="ARBA00005254"/>
    </source>
</evidence>
<dbReference type="PROSITE" id="PS00166">
    <property type="entry name" value="ENOYL_COA_HYDRATASE"/>
    <property type="match status" value="1"/>
</dbReference>
<evidence type="ECO:0000256" key="2">
    <source>
        <dbReference type="ARBA" id="ARBA00023239"/>
    </source>
</evidence>
<dbReference type="Proteomes" id="UP000747791">
    <property type="component" value="Unassembled WGS sequence"/>
</dbReference>
<dbReference type="InterPro" id="IPR001753">
    <property type="entry name" value="Enoyl-CoA_hydra/iso"/>
</dbReference>
<protein>
    <recommendedName>
        <fullName evidence="6">Enoyl-CoA hydratase</fullName>
    </recommendedName>
</protein>
<organism evidence="4 5">
    <name type="scientific">Candidatus Fonsibacter lacus</name>
    <dbReference type="NCBI Taxonomy" id="2576439"/>
    <lineage>
        <taxon>Bacteria</taxon>
        <taxon>Pseudomonadati</taxon>
        <taxon>Pseudomonadota</taxon>
        <taxon>Alphaproteobacteria</taxon>
        <taxon>Candidatus Pelagibacterales</taxon>
        <taxon>Candidatus Pelagibacterales incertae sedis</taxon>
        <taxon>Candidatus Fonsibacter</taxon>
    </lineage>
</organism>